<dbReference type="PANTHER" id="PTHR46060:SF1">
    <property type="entry name" value="MARINER MOS1 TRANSPOSASE-LIKE PROTEIN"/>
    <property type="match status" value="1"/>
</dbReference>
<dbReference type="GO" id="GO:0003676">
    <property type="term" value="F:nucleic acid binding"/>
    <property type="evidence" value="ECO:0007669"/>
    <property type="project" value="InterPro"/>
</dbReference>
<dbReference type="AlphaFoldDB" id="A0A4Y1ZYQ6"/>
<sequence length="155" mass="17737">MRRLSFVYNSNVNKTALEIESAALSEIPYRSPSLAKPWLDDKNETRENISFSNSLHHAGDQTYAPDGLRVIAGRLLQDPSLPQAALPTQQLLQRFRWDVFDHPTYSPDFAPRDYHLSQLLKRFLVKLHFPSDDDMQTDVCHKLTSLSGGGSFRHR</sequence>
<keyword evidence="2" id="KW-1185">Reference proteome</keyword>
<gene>
    <name evidence="1" type="ORF">AVEN_127894_1</name>
</gene>
<comment type="caution">
    <text evidence="1">The sequence shown here is derived from an EMBL/GenBank/DDBJ whole genome shotgun (WGS) entry which is preliminary data.</text>
</comment>
<dbReference type="InterPro" id="IPR052709">
    <property type="entry name" value="Transposase-MT_Hybrid"/>
</dbReference>
<dbReference type="PANTHER" id="PTHR46060">
    <property type="entry name" value="MARINER MOS1 TRANSPOSASE-LIKE PROTEIN"/>
    <property type="match status" value="1"/>
</dbReference>
<protein>
    <recommendedName>
        <fullName evidence="3">Histone-lysine N-methyltransferase SETMAR</fullName>
    </recommendedName>
</protein>
<evidence type="ECO:0008006" key="3">
    <source>
        <dbReference type="Google" id="ProtNLM"/>
    </source>
</evidence>
<proteinExistence type="predicted"/>
<evidence type="ECO:0000313" key="2">
    <source>
        <dbReference type="Proteomes" id="UP000499080"/>
    </source>
</evidence>
<evidence type="ECO:0000313" key="1">
    <source>
        <dbReference type="EMBL" id="GBL72641.1"/>
    </source>
</evidence>
<dbReference type="Gene3D" id="3.30.420.10">
    <property type="entry name" value="Ribonuclease H-like superfamily/Ribonuclease H"/>
    <property type="match status" value="1"/>
</dbReference>
<dbReference type="Proteomes" id="UP000499080">
    <property type="component" value="Unassembled WGS sequence"/>
</dbReference>
<dbReference type="OrthoDB" id="6437521at2759"/>
<dbReference type="EMBL" id="BGPR01000002">
    <property type="protein sequence ID" value="GBL72641.1"/>
    <property type="molecule type" value="Genomic_DNA"/>
</dbReference>
<accession>A0A4Y1ZYQ6</accession>
<organism evidence="1 2">
    <name type="scientific">Araneus ventricosus</name>
    <name type="common">Orbweaver spider</name>
    <name type="synonym">Epeira ventricosa</name>
    <dbReference type="NCBI Taxonomy" id="182803"/>
    <lineage>
        <taxon>Eukaryota</taxon>
        <taxon>Metazoa</taxon>
        <taxon>Ecdysozoa</taxon>
        <taxon>Arthropoda</taxon>
        <taxon>Chelicerata</taxon>
        <taxon>Arachnida</taxon>
        <taxon>Araneae</taxon>
        <taxon>Araneomorphae</taxon>
        <taxon>Entelegynae</taxon>
        <taxon>Araneoidea</taxon>
        <taxon>Araneidae</taxon>
        <taxon>Araneus</taxon>
    </lineage>
</organism>
<name>A0A4Y1ZYQ6_ARAVE</name>
<dbReference type="InterPro" id="IPR036397">
    <property type="entry name" value="RNaseH_sf"/>
</dbReference>
<reference evidence="1 2" key="1">
    <citation type="journal article" date="2019" name="Sci. Rep.">
        <title>Orb-weaving spider Araneus ventricosus genome elucidates the spidroin gene catalogue.</title>
        <authorList>
            <person name="Kono N."/>
            <person name="Nakamura H."/>
            <person name="Ohtoshi R."/>
            <person name="Moran D.A.P."/>
            <person name="Shinohara A."/>
            <person name="Yoshida Y."/>
            <person name="Fujiwara M."/>
            <person name="Mori M."/>
            <person name="Tomita M."/>
            <person name="Arakawa K."/>
        </authorList>
    </citation>
    <scope>NUCLEOTIDE SEQUENCE [LARGE SCALE GENOMIC DNA]</scope>
</reference>